<reference evidence="4 5" key="1">
    <citation type="submission" date="2017-09" db="EMBL/GenBank/DDBJ databases">
        <title>Genome sequences of Natrinema ejinorence JCM 13890T.</title>
        <authorList>
            <person name="Roh S.W."/>
            <person name="Kim Y.B."/>
            <person name="Kim J.Y."/>
        </authorList>
    </citation>
    <scope>NUCLEOTIDE SEQUENCE [LARGE SCALE GENOMIC DNA]</scope>
    <source>
        <strain evidence="4 5">JCM 13890</strain>
    </source>
</reference>
<feature type="transmembrane region" description="Helical" evidence="2">
    <location>
        <begin position="7"/>
        <end position="24"/>
    </location>
</feature>
<proteinExistence type="predicted"/>
<evidence type="ECO:0000313" key="5">
    <source>
        <dbReference type="Proteomes" id="UP000219689"/>
    </source>
</evidence>
<keyword evidence="2" id="KW-0472">Membrane</keyword>
<dbReference type="RefSeq" id="WP_097381703.1">
    <property type="nucleotide sequence ID" value="NZ_NXNI01000001.1"/>
</dbReference>
<dbReference type="AlphaFoldDB" id="A0A2A5QZI7"/>
<comment type="caution">
    <text evidence="4">The sequence shown here is derived from an EMBL/GenBank/DDBJ whole genome shotgun (WGS) entry which is preliminary data.</text>
</comment>
<feature type="transmembrane region" description="Helical" evidence="2">
    <location>
        <begin position="30"/>
        <end position="51"/>
    </location>
</feature>
<keyword evidence="2" id="KW-1133">Transmembrane helix</keyword>
<dbReference type="Proteomes" id="UP000219689">
    <property type="component" value="Unassembled WGS sequence"/>
</dbReference>
<gene>
    <name evidence="4" type="ORF">CP557_17605</name>
</gene>
<evidence type="ECO:0000313" key="4">
    <source>
        <dbReference type="EMBL" id="PCR92183.1"/>
    </source>
</evidence>
<name>A0A2A5QZI7_9EURY</name>
<accession>A0A2A5QZI7</accession>
<sequence length="486" mass="52626">MRPTRTFWSRLSLAGFLAAFAVVIDRPLPLAGTVLVGAWTLASQYSFLAALERTKRRLSITRALPSATVHAGESTPVSIDATLADPTPLSLEIDVGLPTAATPDRDAALVLEPDATAATATVTVTWPVVGRHRFEAPRVTATDGRFVETVATGERPTVSVESRGPRRLHVGEGGDRLASPYGAHTLRRSGRGIEPAEIREHVPGDAAKRIDWKTTARLATPHVREYETETTRQTLLVVDHGRSLSTGPPAGTKLDYLRTVMLATADCARDLDDPLGLVAVDDGGVTSCIEPTATAGTYATVRRDLLAVEPTPSDPTARRATEPPVEPASSIHERPTRATARRSVRDLEGDAAPFAETLRPFYAASQRYCRLARERPLFDAVETVLTANPSTSWVVVFTDDDDPAALRETVSMARANDAAVSVFLAPTVLYEPGGLADIERASDRYLEFEALRRDLARFDRVRAFEVGPGDRLATVLEAGRERGDRR</sequence>
<dbReference type="Pfam" id="PF01882">
    <property type="entry name" value="DUF58"/>
    <property type="match status" value="1"/>
</dbReference>
<organism evidence="4 5">
    <name type="scientific">Natrinema ejinorense</name>
    <dbReference type="NCBI Taxonomy" id="373386"/>
    <lineage>
        <taxon>Archaea</taxon>
        <taxon>Methanobacteriati</taxon>
        <taxon>Methanobacteriota</taxon>
        <taxon>Stenosarchaea group</taxon>
        <taxon>Halobacteria</taxon>
        <taxon>Halobacteriales</taxon>
        <taxon>Natrialbaceae</taxon>
        <taxon>Natrinema</taxon>
    </lineage>
</organism>
<evidence type="ECO:0000259" key="3">
    <source>
        <dbReference type="Pfam" id="PF01882"/>
    </source>
</evidence>
<dbReference type="PANTHER" id="PTHR33608">
    <property type="entry name" value="BLL2464 PROTEIN"/>
    <property type="match status" value="1"/>
</dbReference>
<feature type="region of interest" description="Disordered" evidence="1">
    <location>
        <begin position="309"/>
        <end position="344"/>
    </location>
</feature>
<protein>
    <submittedName>
        <fullName evidence="4">DUF58 domain-containing protein</fullName>
    </submittedName>
</protein>
<keyword evidence="2" id="KW-0812">Transmembrane</keyword>
<evidence type="ECO:0000256" key="1">
    <source>
        <dbReference type="SAM" id="MobiDB-lite"/>
    </source>
</evidence>
<dbReference type="InterPro" id="IPR002881">
    <property type="entry name" value="DUF58"/>
</dbReference>
<evidence type="ECO:0000256" key="2">
    <source>
        <dbReference type="SAM" id="Phobius"/>
    </source>
</evidence>
<keyword evidence="5" id="KW-1185">Reference proteome</keyword>
<dbReference type="EMBL" id="NXNI01000001">
    <property type="protein sequence ID" value="PCR92183.1"/>
    <property type="molecule type" value="Genomic_DNA"/>
</dbReference>
<feature type="domain" description="DUF58" evidence="3">
    <location>
        <begin position="197"/>
        <end position="320"/>
    </location>
</feature>
<dbReference type="OrthoDB" id="3263at2157"/>
<dbReference type="PANTHER" id="PTHR33608:SF6">
    <property type="entry name" value="BLL2464 PROTEIN"/>
    <property type="match status" value="1"/>
</dbReference>